<sequence length="467" mass="49386">MLVLSATAVAGFAVAGVLLLERSLVHRVDVQLADMTAPLHRRPPPAPRSADSREVKLPTEFRIAFHDASGTLLREVPDDAGEGPALSAAAVAGAPDGPFTVAGRTGGAEWRVLVVRLPDGTRAVAGMSLASTRSAVNQLLVIEASVGVLVLLALGGLAWGVVRLGLRPLTRMERTAVAIAGGEIDRRVGDTNPRTETGRLGQALNTMLGRLGHALRERERSEERMRLFVADASHELRTPLTSIRGFARLYHHGAGRKDPAAERLLGRIENEAERMGRLVEDLLLLARLDREPALEMDVVDLSVLAGDAVHAARARDGDRPVRLVLSDRPVTVRGDERRLHQVIGNVVGNALTHTPDGTPVRVSVDRVRAGSLAGAHTGSGPAPGADAVLIEVADQGPGIAPEHLPRVFDRFYRADADRSRDTDRTGGTGLGLAIAAALVLAHGGRMEASSGAGTGATFRILLPFISD</sequence>
<keyword evidence="16" id="KW-1185">Reference proteome</keyword>
<evidence type="ECO:0000259" key="14">
    <source>
        <dbReference type="PROSITE" id="PS50885"/>
    </source>
</evidence>
<dbReference type="GO" id="GO:0005886">
    <property type="term" value="C:plasma membrane"/>
    <property type="evidence" value="ECO:0007669"/>
    <property type="project" value="UniProtKB-SubCell"/>
</dbReference>
<keyword evidence="8 15" id="KW-0418">Kinase</keyword>
<evidence type="ECO:0000256" key="2">
    <source>
        <dbReference type="ARBA" id="ARBA00001968"/>
    </source>
</evidence>
<comment type="subcellular location">
    <subcellularLocation>
        <location evidence="3">Cell membrane</location>
    </subcellularLocation>
</comment>
<feature type="domain" description="Histidine kinase" evidence="13">
    <location>
        <begin position="231"/>
        <end position="466"/>
    </location>
</feature>
<dbReference type="OrthoDB" id="9786919at2"/>
<dbReference type="CDD" id="cd00082">
    <property type="entry name" value="HisKA"/>
    <property type="match status" value="1"/>
</dbReference>
<comment type="caution">
    <text evidence="15">The sequence shown here is derived from an EMBL/GenBank/DDBJ whole genome shotgun (WGS) entry which is preliminary data.</text>
</comment>
<dbReference type="FunFam" id="1.10.287.130:FF:000001">
    <property type="entry name" value="Two-component sensor histidine kinase"/>
    <property type="match status" value="1"/>
</dbReference>
<dbReference type="FunFam" id="3.30.565.10:FF:000006">
    <property type="entry name" value="Sensor histidine kinase WalK"/>
    <property type="match status" value="1"/>
</dbReference>
<evidence type="ECO:0000256" key="12">
    <source>
        <dbReference type="SAM" id="Phobius"/>
    </source>
</evidence>
<dbReference type="InterPro" id="IPR003594">
    <property type="entry name" value="HATPase_dom"/>
</dbReference>
<dbReference type="SUPFAM" id="SSF158472">
    <property type="entry name" value="HAMP domain-like"/>
    <property type="match status" value="1"/>
</dbReference>
<evidence type="ECO:0000256" key="11">
    <source>
        <dbReference type="ARBA" id="ARBA00023136"/>
    </source>
</evidence>
<keyword evidence="6" id="KW-0808">Transferase</keyword>
<dbReference type="GO" id="GO:0000155">
    <property type="term" value="F:phosphorelay sensor kinase activity"/>
    <property type="evidence" value="ECO:0007669"/>
    <property type="project" value="InterPro"/>
</dbReference>
<evidence type="ECO:0000256" key="5">
    <source>
        <dbReference type="ARBA" id="ARBA00022553"/>
    </source>
</evidence>
<dbReference type="Pfam" id="PF00672">
    <property type="entry name" value="HAMP"/>
    <property type="match status" value="1"/>
</dbReference>
<evidence type="ECO:0000259" key="13">
    <source>
        <dbReference type="PROSITE" id="PS50109"/>
    </source>
</evidence>
<dbReference type="SUPFAM" id="SSF55874">
    <property type="entry name" value="ATPase domain of HSP90 chaperone/DNA topoisomerase II/histidine kinase"/>
    <property type="match status" value="1"/>
</dbReference>
<name>A0A5D0U6U6_9ACTN</name>
<dbReference type="SMART" id="SM00387">
    <property type="entry name" value="HATPase_c"/>
    <property type="match status" value="1"/>
</dbReference>
<dbReference type="PANTHER" id="PTHR45436:SF5">
    <property type="entry name" value="SENSOR HISTIDINE KINASE TRCS"/>
    <property type="match status" value="1"/>
</dbReference>
<evidence type="ECO:0000256" key="3">
    <source>
        <dbReference type="ARBA" id="ARBA00004236"/>
    </source>
</evidence>
<evidence type="ECO:0000313" key="15">
    <source>
        <dbReference type="EMBL" id="TYC13396.1"/>
    </source>
</evidence>
<keyword evidence="5" id="KW-0597">Phosphoprotein</keyword>
<dbReference type="PROSITE" id="PS50885">
    <property type="entry name" value="HAMP"/>
    <property type="match status" value="1"/>
</dbReference>
<dbReference type="AlphaFoldDB" id="A0A5D0U6U6"/>
<comment type="cofactor">
    <cofactor evidence="2">
        <name>a divalent metal cation</name>
        <dbReference type="ChEBI" id="CHEBI:60240"/>
    </cofactor>
</comment>
<proteinExistence type="predicted"/>
<evidence type="ECO:0000256" key="1">
    <source>
        <dbReference type="ARBA" id="ARBA00000085"/>
    </source>
</evidence>
<dbReference type="Gene3D" id="3.30.565.10">
    <property type="entry name" value="Histidine kinase-like ATPase, C-terminal domain"/>
    <property type="match status" value="1"/>
</dbReference>
<dbReference type="EMBL" id="VSFF01000008">
    <property type="protein sequence ID" value="TYC13396.1"/>
    <property type="molecule type" value="Genomic_DNA"/>
</dbReference>
<keyword evidence="10" id="KW-0902">Two-component regulatory system</keyword>
<evidence type="ECO:0000256" key="10">
    <source>
        <dbReference type="ARBA" id="ARBA00023012"/>
    </source>
</evidence>
<accession>A0A5D0U6U6</accession>
<feature type="transmembrane region" description="Helical" evidence="12">
    <location>
        <begin position="139"/>
        <end position="162"/>
    </location>
</feature>
<evidence type="ECO:0000256" key="9">
    <source>
        <dbReference type="ARBA" id="ARBA00022989"/>
    </source>
</evidence>
<evidence type="ECO:0000256" key="7">
    <source>
        <dbReference type="ARBA" id="ARBA00022692"/>
    </source>
</evidence>
<protein>
    <recommendedName>
        <fullName evidence="4">histidine kinase</fullName>
        <ecNumber evidence="4">2.7.13.3</ecNumber>
    </recommendedName>
</protein>
<keyword evidence="7 12" id="KW-0812">Transmembrane</keyword>
<dbReference type="Gene3D" id="6.10.340.10">
    <property type="match status" value="1"/>
</dbReference>
<evidence type="ECO:0000256" key="8">
    <source>
        <dbReference type="ARBA" id="ARBA00022777"/>
    </source>
</evidence>
<feature type="domain" description="HAMP" evidence="14">
    <location>
        <begin position="163"/>
        <end position="216"/>
    </location>
</feature>
<dbReference type="CDD" id="cd06225">
    <property type="entry name" value="HAMP"/>
    <property type="match status" value="1"/>
</dbReference>
<dbReference type="Pfam" id="PF02518">
    <property type="entry name" value="HATPase_c"/>
    <property type="match status" value="1"/>
</dbReference>
<dbReference type="SMART" id="SM00304">
    <property type="entry name" value="HAMP"/>
    <property type="match status" value="1"/>
</dbReference>
<dbReference type="SUPFAM" id="SSF47384">
    <property type="entry name" value="Homodimeric domain of signal transducing histidine kinase"/>
    <property type="match status" value="1"/>
</dbReference>
<dbReference type="PROSITE" id="PS50109">
    <property type="entry name" value="HIS_KIN"/>
    <property type="match status" value="1"/>
</dbReference>
<dbReference type="InterPro" id="IPR005467">
    <property type="entry name" value="His_kinase_dom"/>
</dbReference>
<evidence type="ECO:0000313" key="16">
    <source>
        <dbReference type="Proteomes" id="UP000322634"/>
    </source>
</evidence>
<gene>
    <name evidence="15" type="ORF">FXF65_22420</name>
</gene>
<keyword evidence="11 12" id="KW-0472">Membrane</keyword>
<dbReference type="InterPro" id="IPR003661">
    <property type="entry name" value="HisK_dim/P_dom"/>
</dbReference>
<dbReference type="InterPro" id="IPR036890">
    <property type="entry name" value="HATPase_C_sf"/>
</dbReference>
<dbReference type="SMART" id="SM00388">
    <property type="entry name" value="HisKA"/>
    <property type="match status" value="1"/>
</dbReference>
<dbReference type="Pfam" id="PF00512">
    <property type="entry name" value="HisKA"/>
    <property type="match status" value="1"/>
</dbReference>
<dbReference type="PANTHER" id="PTHR45436">
    <property type="entry name" value="SENSOR HISTIDINE KINASE YKOH"/>
    <property type="match status" value="1"/>
</dbReference>
<evidence type="ECO:0000256" key="4">
    <source>
        <dbReference type="ARBA" id="ARBA00012438"/>
    </source>
</evidence>
<dbReference type="Gene3D" id="1.10.287.130">
    <property type="match status" value="1"/>
</dbReference>
<dbReference type="InterPro" id="IPR003660">
    <property type="entry name" value="HAMP_dom"/>
</dbReference>
<dbReference type="InterPro" id="IPR050428">
    <property type="entry name" value="TCS_sensor_his_kinase"/>
</dbReference>
<keyword evidence="9 12" id="KW-1133">Transmembrane helix</keyword>
<dbReference type="EC" id="2.7.13.3" evidence="4"/>
<dbReference type="GO" id="GO:0005509">
    <property type="term" value="F:calcium ion binding"/>
    <property type="evidence" value="ECO:0007669"/>
    <property type="project" value="UniProtKB-ARBA"/>
</dbReference>
<comment type="catalytic activity">
    <reaction evidence="1">
        <text>ATP + protein L-histidine = ADP + protein N-phospho-L-histidine.</text>
        <dbReference type="EC" id="2.7.13.3"/>
    </reaction>
</comment>
<dbReference type="CDD" id="cd00075">
    <property type="entry name" value="HATPase"/>
    <property type="match status" value="1"/>
</dbReference>
<organism evidence="15 16">
    <name type="scientific">Actinomadura syzygii</name>
    <dbReference type="NCBI Taxonomy" id="1427538"/>
    <lineage>
        <taxon>Bacteria</taxon>
        <taxon>Bacillati</taxon>
        <taxon>Actinomycetota</taxon>
        <taxon>Actinomycetes</taxon>
        <taxon>Streptosporangiales</taxon>
        <taxon>Thermomonosporaceae</taxon>
        <taxon>Actinomadura</taxon>
    </lineage>
</organism>
<reference evidence="15 16" key="1">
    <citation type="submission" date="2019-08" db="EMBL/GenBank/DDBJ databases">
        <title>Actinomadura sp. nov. CYP1-5 isolated from mountain soil.</title>
        <authorList>
            <person name="Songsumanus A."/>
            <person name="Kuncharoen N."/>
            <person name="Kudo T."/>
            <person name="Yuki M."/>
            <person name="Igarashi Y."/>
            <person name="Tanasupawat S."/>
        </authorList>
    </citation>
    <scope>NUCLEOTIDE SEQUENCE [LARGE SCALE GENOMIC DNA]</scope>
    <source>
        <strain evidence="15 16">GKU157</strain>
    </source>
</reference>
<dbReference type="PRINTS" id="PR00344">
    <property type="entry name" value="BCTRLSENSOR"/>
</dbReference>
<dbReference type="InterPro" id="IPR036097">
    <property type="entry name" value="HisK_dim/P_sf"/>
</dbReference>
<dbReference type="Proteomes" id="UP000322634">
    <property type="component" value="Unassembled WGS sequence"/>
</dbReference>
<dbReference type="InterPro" id="IPR004358">
    <property type="entry name" value="Sig_transdc_His_kin-like_C"/>
</dbReference>
<evidence type="ECO:0000256" key="6">
    <source>
        <dbReference type="ARBA" id="ARBA00022679"/>
    </source>
</evidence>